<evidence type="ECO:0000256" key="1">
    <source>
        <dbReference type="ARBA" id="ARBA00001946"/>
    </source>
</evidence>
<dbReference type="InterPro" id="IPR036663">
    <property type="entry name" value="Fumarylacetoacetase_C_sf"/>
</dbReference>
<dbReference type="Gene3D" id="3.90.850.10">
    <property type="entry name" value="Fumarylacetoacetase-like, C-terminal domain"/>
    <property type="match status" value="1"/>
</dbReference>
<dbReference type="PANTHER" id="PTHR42796">
    <property type="entry name" value="FUMARYLACETOACETATE HYDROLASE DOMAIN-CONTAINING PROTEIN 2A-RELATED"/>
    <property type="match status" value="1"/>
</dbReference>
<dbReference type="AlphaFoldDB" id="A0A7X2LR73"/>
<dbReference type="InterPro" id="IPR011234">
    <property type="entry name" value="Fumarylacetoacetase-like_C"/>
</dbReference>
<dbReference type="PANTHER" id="PTHR42796:SF4">
    <property type="entry name" value="FUMARYLACETOACETATE HYDROLASE DOMAIN-CONTAINING PROTEIN 2A"/>
    <property type="match status" value="1"/>
</dbReference>
<dbReference type="SUPFAM" id="SSF56529">
    <property type="entry name" value="FAH"/>
    <property type="match status" value="1"/>
</dbReference>
<proteinExistence type="inferred from homology"/>
<dbReference type="InterPro" id="IPR051121">
    <property type="entry name" value="FAH"/>
</dbReference>
<organism evidence="5 6">
    <name type="scientific">Pseudoduganella rivuli</name>
    <dbReference type="NCBI Taxonomy" id="2666085"/>
    <lineage>
        <taxon>Bacteria</taxon>
        <taxon>Pseudomonadati</taxon>
        <taxon>Pseudomonadota</taxon>
        <taxon>Betaproteobacteria</taxon>
        <taxon>Burkholderiales</taxon>
        <taxon>Oxalobacteraceae</taxon>
        <taxon>Telluria group</taxon>
        <taxon>Pseudoduganella</taxon>
    </lineage>
</organism>
<evidence type="ECO:0000313" key="5">
    <source>
        <dbReference type="EMBL" id="MRV70503.1"/>
    </source>
</evidence>
<comment type="cofactor">
    <cofactor evidence="1">
        <name>Mg(2+)</name>
        <dbReference type="ChEBI" id="CHEBI:18420"/>
    </cofactor>
</comment>
<dbReference type="EMBL" id="WKJJ01000001">
    <property type="protein sequence ID" value="MRV70503.1"/>
    <property type="molecule type" value="Genomic_DNA"/>
</dbReference>
<evidence type="ECO:0000313" key="6">
    <source>
        <dbReference type="Proteomes" id="UP000446768"/>
    </source>
</evidence>
<sequence length="296" mass="31258">MKLAFAGDAGGQRFWVLVDPVSDLALQVRAPFAQWAPAAAGGNAAALDLAPQPLRWSALRARAPVNPGARVFGVGLNYLTHLTRLGRKEAPPHTIAYIKPDSAIVHPGEEIQYPAITAQLDYEVELVAVVARPLDDAPQASACLLGYTIGNDISARDAGKQLGSLDLFTQKALDRTAPIGPWIATLDELGGPGQPALDISLSINGEQRQHDNTRQMIFPLDELLNYLDARVALRPGDLVFTGSTCGVGLEDGRFLQPGDSIAATIAGIGELHNRVGARRVLAPARAVGRLGGPPPA</sequence>
<evidence type="ECO:0000256" key="3">
    <source>
        <dbReference type="ARBA" id="ARBA00022723"/>
    </source>
</evidence>
<name>A0A7X2LR73_9BURK</name>
<keyword evidence="5" id="KW-0378">Hydrolase</keyword>
<accession>A0A7X2LR73</accession>
<keyword evidence="6" id="KW-1185">Reference proteome</keyword>
<reference evidence="5 6" key="1">
    <citation type="submission" date="2019-11" db="EMBL/GenBank/DDBJ databases">
        <title>Novel species isolated from a subtropical stream in China.</title>
        <authorList>
            <person name="Lu H."/>
        </authorList>
    </citation>
    <scope>NUCLEOTIDE SEQUENCE [LARGE SCALE GENOMIC DNA]</scope>
    <source>
        <strain evidence="5 6">FT92W</strain>
    </source>
</reference>
<evidence type="ECO:0000256" key="2">
    <source>
        <dbReference type="ARBA" id="ARBA00010211"/>
    </source>
</evidence>
<dbReference type="GO" id="GO:0044281">
    <property type="term" value="P:small molecule metabolic process"/>
    <property type="evidence" value="ECO:0007669"/>
    <property type="project" value="UniProtKB-ARBA"/>
</dbReference>
<dbReference type="Pfam" id="PF01557">
    <property type="entry name" value="FAA_hydrolase"/>
    <property type="match status" value="1"/>
</dbReference>
<feature type="domain" description="Fumarylacetoacetase-like C-terminal" evidence="4">
    <location>
        <begin position="71"/>
        <end position="275"/>
    </location>
</feature>
<evidence type="ECO:0000259" key="4">
    <source>
        <dbReference type="Pfam" id="PF01557"/>
    </source>
</evidence>
<dbReference type="GO" id="GO:0046872">
    <property type="term" value="F:metal ion binding"/>
    <property type="evidence" value="ECO:0007669"/>
    <property type="project" value="UniProtKB-KW"/>
</dbReference>
<dbReference type="Proteomes" id="UP000446768">
    <property type="component" value="Unassembled WGS sequence"/>
</dbReference>
<gene>
    <name evidence="5" type="ORF">GJ700_02055</name>
</gene>
<dbReference type="GO" id="GO:0016787">
    <property type="term" value="F:hydrolase activity"/>
    <property type="evidence" value="ECO:0007669"/>
    <property type="project" value="UniProtKB-KW"/>
</dbReference>
<keyword evidence="3" id="KW-0479">Metal-binding</keyword>
<dbReference type="RefSeq" id="WP_154370973.1">
    <property type="nucleotide sequence ID" value="NZ_WKJJ01000001.1"/>
</dbReference>
<comment type="caution">
    <text evidence="5">The sequence shown here is derived from an EMBL/GenBank/DDBJ whole genome shotgun (WGS) entry which is preliminary data.</text>
</comment>
<comment type="similarity">
    <text evidence="2">Belongs to the FAH family.</text>
</comment>
<protein>
    <submittedName>
        <fullName evidence="5">Hydrolase</fullName>
    </submittedName>
</protein>